<proteinExistence type="predicted"/>
<gene>
    <name evidence="2" type="ORF">A4H97_03065</name>
</gene>
<reference evidence="3" key="1">
    <citation type="submission" date="2016-04" db="EMBL/GenBank/DDBJ databases">
        <authorList>
            <person name="Chen L."/>
            <person name="Zhuang W."/>
            <person name="Wang G."/>
        </authorList>
    </citation>
    <scope>NUCLEOTIDE SEQUENCE [LARGE SCALE GENOMIC DNA]</scope>
    <source>
        <strain evidence="3">17621</strain>
    </source>
</reference>
<sequence length="400" mass="45006">MKIAYVSFEYPPDTALGGIATYIRQVAAMMQRRGHHVEVFCASPNRTVTEIIEGVTVQRINCTKRDVFPEAIVPLFSERHAAINFDVIESPEYSGDGYYIKKQFPSLPLVVKLHTPSFFIHEMSNFYVPALSKVRYMMGGLIRGKMNKPFWKWVKKEEDREYLITKLADQIHTPSISLGDIVSERWNIQRQNISNVPYPFLPNPKFLAIPSVNRGTVFGFIGRLEVRKGMIVLTEAAKTILKEVPHSRFLIVGKSLPSHLPGISMKDYVMQQLQQFATRVEFKEATPDEIPGILSTIDVCVYPSIWENFPNVCLEAMSAARAIVGSLKGGMKDMLEEPEAGLLIDPLKPGEIADAVIRLLNNKELAVQLGEAARNKILSAYNSETIGSLMENKYKEIATK</sequence>
<evidence type="ECO:0000313" key="3">
    <source>
        <dbReference type="Proteomes" id="UP000192610"/>
    </source>
</evidence>
<dbReference type="STRING" id="354355.SAMN05660816_00328"/>
<accession>A0A1V9EXH6</accession>
<comment type="caution">
    <text evidence="2">The sequence shown here is derived from an EMBL/GenBank/DDBJ whole genome shotgun (WGS) entry which is preliminary data.</text>
</comment>
<dbReference type="AlphaFoldDB" id="A0A1V9EXH6"/>
<dbReference type="EMBL" id="LVXG01000012">
    <property type="protein sequence ID" value="OQP50820.1"/>
    <property type="molecule type" value="Genomic_DNA"/>
</dbReference>
<dbReference type="Proteomes" id="UP000192610">
    <property type="component" value="Unassembled WGS sequence"/>
</dbReference>
<evidence type="ECO:0000259" key="1">
    <source>
        <dbReference type="Pfam" id="PF13439"/>
    </source>
</evidence>
<name>A0A1V9EXH6_9BACT</name>
<feature type="domain" description="Glycosyltransferase subfamily 4-like N-terminal" evidence="1">
    <location>
        <begin position="17"/>
        <end position="196"/>
    </location>
</feature>
<protein>
    <recommendedName>
        <fullName evidence="1">Glycosyltransferase subfamily 4-like N-terminal domain-containing protein</fullName>
    </recommendedName>
</protein>
<dbReference type="RefSeq" id="WP_081199259.1">
    <property type="nucleotide sequence ID" value="NZ_FOCZ01000001.1"/>
</dbReference>
<dbReference type="CDD" id="cd03801">
    <property type="entry name" value="GT4_PimA-like"/>
    <property type="match status" value="1"/>
</dbReference>
<dbReference type="GO" id="GO:0016757">
    <property type="term" value="F:glycosyltransferase activity"/>
    <property type="evidence" value="ECO:0007669"/>
    <property type="project" value="UniProtKB-ARBA"/>
</dbReference>
<keyword evidence="3" id="KW-1185">Reference proteome</keyword>
<organism evidence="2 3">
    <name type="scientific">Niastella yeongjuensis</name>
    <dbReference type="NCBI Taxonomy" id="354355"/>
    <lineage>
        <taxon>Bacteria</taxon>
        <taxon>Pseudomonadati</taxon>
        <taxon>Bacteroidota</taxon>
        <taxon>Chitinophagia</taxon>
        <taxon>Chitinophagales</taxon>
        <taxon>Chitinophagaceae</taxon>
        <taxon>Niastella</taxon>
    </lineage>
</organism>
<dbReference type="Gene3D" id="3.40.50.2000">
    <property type="entry name" value="Glycogen Phosphorylase B"/>
    <property type="match status" value="2"/>
</dbReference>
<dbReference type="Pfam" id="PF13692">
    <property type="entry name" value="Glyco_trans_1_4"/>
    <property type="match status" value="1"/>
</dbReference>
<dbReference type="PANTHER" id="PTHR12526">
    <property type="entry name" value="GLYCOSYLTRANSFERASE"/>
    <property type="match status" value="1"/>
</dbReference>
<dbReference type="OrthoDB" id="9806653at2"/>
<dbReference type="Pfam" id="PF13439">
    <property type="entry name" value="Glyco_transf_4"/>
    <property type="match status" value="1"/>
</dbReference>
<dbReference type="SUPFAM" id="SSF53756">
    <property type="entry name" value="UDP-Glycosyltransferase/glycogen phosphorylase"/>
    <property type="match status" value="1"/>
</dbReference>
<dbReference type="InterPro" id="IPR028098">
    <property type="entry name" value="Glyco_trans_4-like_N"/>
</dbReference>
<evidence type="ECO:0000313" key="2">
    <source>
        <dbReference type="EMBL" id="OQP50820.1"/>
    </source>
</evidence>